<keyword evidence="3" id="KW-1185">Reference proteome</keyword>
<comment type="caution">
    <text evidence="2">The sequence shown here is derived from an EMBL/GenBank/DDBJ whole genome shotgun (WGS) entry which is preliminary data.</text>
</comment>
<name>A0A0F2TBF7_STRR3</name>
<gene>
    <name evidence="2" type="ORF">VM95_20735</name>
</gene>
<keyword evidence="1" id="KW-0472">Membrane</keyword>
<sequence>MNHVHAPTGAFRGAGGPLLLACLGWACAVPTLVADDDVRALVSTCHDSPGAAVYVLPLAWAGVALGVGAVCWGGWQLATGLRHRAKRRSGLGRALLCLVLPVAALAVPVQYALVRTAAHDTGTRHSTCFGLGRLTGTADPVRATAGDARASLTV</sequence>
<keyword evidence="1" id="KW-1133">Transmembrane helix</keyword>
<accession>A0A0F2TBF7</accession>
<dbReference type="Proteomes" id="UP000033699">
    <property type="component" value="Unassembled WGS sequence"/>
</dbReference>
<organism evidence="2 3">
    <name type="scientific">Streptomyces rubellomurinus (strain ATCC 31215)</name>
    <dbReference type="NCBI Taxonomy" id="359131"/>
    <lineage>
        <taxon>Bacteria</taxon>
        <taxon>Bacillati</taxon>
        <taxon>Actinomycetota</taxon>
        <taxon>Actinomycetes</taxon>
        <taxon>Kitasatosporales</taxon>
        <taxon>Streptomycetaceae</taxon>
        <taxon>Streptomyces</taxon>
    </lineage>
</organism>
<reference evidence="2 3" key="1">
    <citation type="submission" date="2015-02" db="EMBL/GenBank/DDBJ databases">
        <authorList>
            <person name="Ju K.-S."/>
            <person name="Doroghazi J.R."/>
            <person name="Metcalf W."/>
        </authorList>
    </citation>
    <scope>NUCLEOTIDE SEQUENCE [LARGE SCALE GENOMIC DNA]</scope>
    <source>
        <strain evidence="2 3">ATCC 31215</strain>
    </source>
</reference>
<keyword evidence="1" id="KW-0812">Transmembrane</keyword>
<evidence type="ECO:0000256" key="1">
    <source>
        <dbReference type="SAM" id="Phobius"/>
    </source>
</evidence>
<feature type="transmembrane region" description="Helical" evidence="1">
    <location>
        <begin position="58"/>
        <end position="78"/>
    </location>
</feature>
<protein>
    <submittedName>
        <fullName evidence="2">Uncharacterized protein</fullName>
    </submittedName>
</protein>
<dbReference type="EMBL" id="JZKH01000042">
    <property type="protein sequence ID" value="KJS60489.1"/>
    <property type="molecule type" value="Genomic_DNA"/>
</dbReference>
<dbReference type="OrthoDB" id="4334019at2"/>
<dbReference type="RefSeq" id="WP_045699036.1">
    <property type="nucleotide sequence ID" value="NZ_JZKH01000042.1"/>
</dbReference>
<dbReference type="AlphaFoldDB" id="A0A0F2TBF7"/>
<dbReference type="PATRIC" id="fig|359131.3.peg.5001"/>
<feature type="transmembrane region" description="Helical" evidence="1">
    <location>
        <begin position="90"/>
        <end position="113"/>
    </location>
</feature>
<evidence type="ECO:0000313" key="2">
    <source>
        <dbReference type="EMBL" id="KJS60489.1"/>
    </source>
</evidence>
<evidence type="ECO:0000313" key="3">
    <source>
        <dbReference type="Proteomes" id="UP000033699"/>
    </source>
</evidence>
<proteinExistence type="predicted"/>